<dbReference type="GO" id="GO:0000175">
    <property type="term" value="F:3'-5'-RNA exonuclease activity"/>
    <property type="evidence" value="ECO:0007669"/>
    <property type="project" value="TreeGrafter"/>
</dbReference>
<accession>A0A1W1CI07</accession>
<feature type="domain" description="RNB" evidence="1">
    <location>
        <begin position="219"/>
        <end position="488"/>
    </location>
</feature>
<dbReference type="GO" id="GO:0000932">
    <property type="term" value="C:P-body"/>
    <property type="evidence" value="ECO:0007669"/>
    <property type="project" value="TreeGrafter"/>
</dbReference>
<dbReference type="SUPFAM" id="SSF50249">
    <property type="entry name" value="Nucleic acid-binding proteins"/>
    <property type="match status" value="1"/>
</dbReference>
<dbReference type="PANTHER" id="PTHR23355">
    <property type="entry name" value="RIBONUCLEASE"/>
    <property type="match status" value="1"/>
</dbReference>
<evidence type="ECO:0000259" key="1">
    <source>
        <dbReference type="SMART" id="SM00955"/>
    </source>
</evidence>
<sequence length="593" mass="68458">MKIGSLVAYKGKPAKVIEIIGNKYLISVSKDKLKVREKDIRFINEKYEELVELEADFSILEDFYEQTLSLDELTQWLFTENSPSASWQTFLLVEDSLYFYWRKKDVFVRPIEQVEKIKEDREQKILYEKRQSSFIKRVEQKTWHKDDLEFLYDIEKVAFNQSKHSQALKNLNLKSTPEVAHQLLIDIGYWSLKQHPYFQRNKIELDDIDVEITNNSVARLDLTHLKSYAIDNEDSTDADDALSIDGDKVWVHITDVAGFINKQIDEYAKNRGSTIYTPDTIITMLPSNVLKSLSLGGETSNTISIGFKFIDNQISDIEVVQAIIKTINISYDEVDVKITTNDFEKLNNIAIKHYEFRQNEGAVSLNLPKINLEYKNDTVIITAEKNSQARKMVAEFMVMAGHVISIFAQDKKIAMPFLSQGENDFKKIEQATLSEQFEMARNFPKSKTSPEVSSHSGLGLKSYIRITSPLRRYMDLVAQQQLLAFLNNKTPLMADELKQIIHFDNKALSKVRKVSREVINHTKLLYLKQQKNKKYSAIVIGNSKKIIFCIESLAIVNEIKTKKSFKLDEKIIVKVQEIDIVNSVVEWSICDND</sequence>
<dbReference type="Pfam" id="PF00773">
    <property type="entry name" value="RNB"/>
    <property type="match status" value="1"/>
</dbReference>
<dbReference type="GO" id="GO:0006402">
    <property type="term" value="P:mRNA catabolic process"/>
    <property type="evidence" value="ECO:0007669"/>
    <property type="project" value="TreeGrafter"/>
</dbReference>
<dbReference type="Pfam" id="PF23161">
    <property type="entry name" value="HTH_RNase_II"/>
    <property type="match status" value="1"/>
</dbReference>
<reference evidence="2" key="1">
    <citation type="submission" date="2016-10" db="EMBL/GenBank/DDBJ databases">
        <authorList>
            <person name="de Groot N.N."/>
        </authorList>
    </citation>
    <scope>NUCLEOTIDE SEQUENCE</scope>
</reference>
<dbReference type="Gene3D" id="1.10.10.10">
    <property type="entry name" value="Winged helix-like DNA-binding domain superfamily/Winged helix DNA-binding domain"/>
    <property type="match status" value="1"/>
</dbReference>
<proteinExistence type="predicted"/>
<dbReference type="InterPro" id="IPR056404">
    <property type="entry name" value="HTH_RNase_II"/>
</dbReference>
<dbReference type="AlphaFoldDB" id="A0A1W1CI07"/>
<dbReference type="InterPro" id="IPR050180">
    <property type="entry name" value="RNR_Ribonuclease"/>
</dbReference>
<evidence type="ECO:0000313" key="2">
    <source>
        <dbReference type="EMBL" id="SFV65498.1"/>
    </source>
</evidence>
<dbReference type="InterPro" id="IPR036388">
    <property type="entry name" value="WH-like_DNA-bd_sf"/>
</dbReference>
<organism evidence="2">
    <name type="scientific">hydrothermal vent metagenome</name>
    <dbReference type="NCBI Taxonomy" id="652676"/>
    <lineage>
        <taxon>unclassified sequences</taxon>
        <taxon>metagenomes</taxon>
        <taxon>ecological metagenomes</taxon>
    </lineage>
</organism>
<dbReference type="PANTHER" id="PTHR23355:SF42">
    <property type="entry name" value="RIBONUCLEASE II, CHLOROPLASTIC_MITOCHONDRIAL"/>
    <property type="match status" value="1"/>
</dbReference>
<dbReference type="EMBL" id="FPHJ01000048">
    <property type="protein sequence ID" value="SFV65498.1"/>
    <property type="molecule type" value="Genomic_DNA"/>
</dbReference>
<dbReference type="GO" id="GO:0003723">
    <property type="term" value="F:RNA binding"/>
    <property type="evidence" value="ECO:0007669"/>
    <property type="project" value="InterPro"/>
</dbReference>
<dbReference type="SMART" id="SM00955">
    <property type="entry name" value="RNB"/>
    <property type="match status" value="1"/>
</dbReference>
<protein>
    <submittedName>
        <fullName evidence="2">RNase R-related protein</fullName>
    </submittedName>
</protein>
<dbReference type="InterPro" id="IPR001900">
    <property type="entry name" value="RNase_II/R"/>
</dbReference>
<dbReference type="InterPro" id="IPR012340">
    <property type="entry name" value="NA-bd_OB-fold"/>
</dbReference>
<gene>
    <name evidence="2" type="ORF">MNB_SUP05-5-273</name>
</gene>
<name>A0A1W1CI07_9ZZZZ</name>